<comment type="caution">
    <text evidence="1">The sequence shown here is derived from an EMBL/GenBank/DDBJ whole genome shotgun (WGS) entry which is preliminary data.</text>
</comment>
<reference evidence="1 2" key="1">
    <citation type="journal article" date="2017" name="PLoS Biol.">
        <title>The sea cucumber genome provides insights into morphological evolution and visceral regeneration.</title>
        <authorList>
            <person name="Zhang X."/>
            <person name="Sun L."/>
            <person name="Yuan J."/>
            <person name="Sun Y."/>
            <person name="Gao Y."/>
            <person name="Zhang L."/>
            <person name="Li S."/>
            <person name="Dai H."/>
            <person name="Hamel J.F."/>
            <person name="Liu C."/>
            <person name="Yu Y."/>
            <person name="Liu S."/>
            <person name="Lin W."/>
            <person name="Guo K."/>
            <person name="Jin S."/>
            <person name="Xu P."/>
            <person name="Storey K.B."/>
            <person name="Huan P."/>
            <person name="Zhang T."/>
            <person name="Zhou Y."/>
            <person name="Zhang J."/>
            <person name="Lin C."/>
            <person name="Li X."/>
            <person name="Xing L."/>
            <person name="Huo D."/>
            <person name="Sun M."/>
            <person name="Wang L."/>
            <person name="Mercier A."/>
            <person name="Li F."/>
            <person name="Yang H."/>
            <person name="Xiang J."/>
        </authorList>
    </citation>
    <scope>NUCLEOTIDE SEQUENCE [LARGE SCALE GENOMIC DNA]</scope>
    <source>
        <strain evidence="1">Shaxun</strain>
        <tissue evidence="1">Muscle</tissue>
    </source>
</reference>
<proteinExistence type="predicted"/>
<accession>A0A2G8K209</accession>
<keyword evidence="2" id="KW-1185">Reference proteome</keyword>
<dbReference type="AlphaFoldDB" id="A0A2G8K209"/>
<protein>
    <submittedName>
        <fullName evidence="1">Uncharacterized protein</fullName>
    </submittedName>
</protein>
<dbReference type="SUPFAM" id="SSF50969">
    <property type="entry name" value="YVTN repeat-like/Quinoprotein amine dehydrogenase"/>
    <property type="match status" value="1"/>
</dbReference>
<name>A0A2G8K209_STIJA</name>
<organism evidence="1 2">
    <name type="scientific">Stichopus japonicus</name>
    <name type="common">Sea cucumber</name>
    <dbReference type="NCBI Taxonomy" id="307972"/>
    <lineage>
        <taxon>Eukaryota</taxon>
        <taxon>Metazoa</taxon>
        <taxon>Echinodermata</taxon>
        <taxon>Eleutherozoa</taxon>
        <taxon>Echinozoa</taxon>
        <taxon>Holothuroidea</taxon>
        <taxon>Aspidochirotacea</taxon>
        <taxon>Aspidochirotida</taxon>
        <taxon>Stichopodidae</taxon>
        <taxon>Apostichopus</taxon>
    </lineage>
</organism>
<evidence type="ECO:0000313" key="1">
    <source>
        <dbReference type="EMBL" id="PIK41999.1"/>
    </source>
</evidence>
<dbReference type="Proteomes" id="UP000230750">
    <property type="component" value="Unassembled WGS sequence"/>
</dbReference>
<dbReference type="EMBL" id="MRZV01000969">
    <property type="protein sequence ID" value="PIK41999.1"/>
    <property type="molecule type" value="Genomic_DNA"/>
</dbReference>
<gene>
    <name evidence="1" type="ORF">BSL78_21151</name>
</gene>
<sequence>MATIVSPCVRSVTIPRYTTESDWCVNDMAVRGNKLAVCGYNNRTSSFIDLFTLNDPDSSSPLMTPLFTKLFNHPRWPYRCVSFLDDSRIVTVCYALVQVYHIEADDSEPLHTFNLLHDGLAQFVTVREGEIFIGLYSNEVIVFDFSLNKIKTITLKGLEENDYPLDITVYGDNLFISTGHRIKKRAIRYNMEGNIVHEYNTPGNSRALSITVSGLVYILWGLFHVVVYSLSDSQQLMSFDVDDSYRIRIVDVNRLLTVDIATGEVREYSMPPDVLTLLHGSLQKVFAEMTRSDSENLANFFMFPLNHVKAIINSPSHSKDLLVELENKGIIQSALTDELCENLGALNILTARSEGSKSSIYRRSSTILKRKGGEGSKSSIYKRSSTMFKRKEGKGSYFSGPPSAYLNPKKAVEEEGRYIPSMV</sequence>
<dbReference type="Gene3D" id="2.130.10.10">
    <property type="entry name" value="YVTN repeat-like/Quinoprotein amine dehydrogenase"/>
    <property type="match status" value="1"/>
</dbReference>
<evidence type="ECO:0000313" key="2">
    <source>
        <dbReference type="Proteomes" id="UP000230750"/>
    </source>
</evidence>
<dbReference type="OrthoDB" id="10641389at2759"/>
<dbReference type="InterPro" id="IPR015943">
    <property type="entry name" value="WD40/YVTN_repeat-like_dom_sf"/>
</dbReference>
<dbReference type="InterPro" id="IPR011044">
    <property type="entry name" value="Quino_amine_DH_bsu"/>
</dbReference>